<evidence type="ECO:0000313" key="1">
    <source>
        <dbReference type="EMBL" id="SDF86477.1"/>
    </source>
</evidence>
<name>A0A1G7PJP5_9BURK</name>
<sequence length="66" mass="7463">MFEWSVPGAVFRLPPVAYARSVPMRGIGEPDGSNGHGRNISVQKLFKVFSAERTDSEQRVRRLFNN</sequence>
<evidence type="ECO:0000313" key="2">
    <source>
        <dbReference type="Proteomes" id="UP000199706"/>
    </source>
</evidence>
<accession>A0A1G7PJP5</accession>
<dbReference type="Proteomes" id="UP000199706">
    <property type="component" value="Unassembled WGS sequence"/>
</dbReference>
<organism evidence="1 2">
    <name type="scientific">Paraburkholderia phenazinium</name>
    <dbReference type="NCBI Taxonomy" id="60549"/>
    <lineage>
        <taxon>Bacteria</taxon>
        <taxon>Pseudomonadati</taxon>
        <taxon>Pseudomonadota</taxon>
        <taxon>Betaproteobacteria</taxon>
        <taxon>Burkholderiales</taxon>
        <taxon>Burkholderiaceae</taxon>
        <taxon>Paraburkholderia</taxon>
    </lineage>
</organism>
<reference evidence="1 2" key="1">
    <citation type="submission" date="2016-10" db="EMBL/GenBank/DDBJ databases">
        <authorList>
            <person name="de Groot N.N."/>
        </authorList>
    </citation>
    <scope>NUCLEOTIDE SEQUENCE [LARGE SCALE GENOMIC DNA]</scope>
    <source>
        <strain evidence="1 2">LMG 2247</strain>
    </source>
</reference>
<gene>
    <name evidence="1" type="ORF">SAMN05216466_101335</name>
</gene>
<proteinExistence type="predicted"/>
<dbReference type="AlphaFoldDB" id="A0A1G7PJP5"/>
<dbReference type="EMBL" id="FNCJ01000001">
    <property type="protein sequence ID" value="SDF86477.1"/>
    <property type="molecule type" value="Genomic_DNA"/>
</dbReference>
<protein>
    <submittedName>
        <fullName evidence="1">Uncharacterized protein</fullName>
    </submittedName>
</protein>